<evidence type="ECO:0000313" key="1">
    <source>
        <dbReference type="EMBL" id="KAF0504368.1"/>
    </source>
</evidence>
<sequence length="74" mass="8472">MKDINVLYIKKHELIEISSIRFTKQQNPQAIYSSRPLRSLINTALQSIKLSSSNNIITEYVSQDISLDIMDSES</sequence>
<evidence type="ECO:0000313" key="2">
    <source>
        <dbReference type="Proteomes" id="UP000439903"/>
    </source>
</evidence>
<name>A0A8H4AJR2_GIGMA</name>
<protein>
    <submittedName>
        <fullName evidence="1">Uncharacterized protein</fullName>
    </submittedName>
</protein>
<dbReference type="EMBL" id="WTPW01000509">
    <property type="protein sequence ID" value="KAF0504368.1"/>
    <property type="molecule type" value="Genomic_DNA"/>
</dbReference>
<gene>
    <name evidence="1" type="ORF">F8M41_019544</name>
</gene>
<keyword evidence="2" id="KW-1185">Reference proteome</keyword>
<organism evidence="1 2">
    <name type="scientific">Gigaspora margarita</name>
    <dbReference type="NCBI Taxonomy" id="4874"/>
    <lineage>
        <taxon>Eukaryota</taxon>
        <taxon>Fungi</taxon>
        <taxon>Fungi incertae sedis</taxon>
        <taxon>Mucoromycota</taxon>
        <taxon>Glomeromycotina</taxon>
        <taxon>Glomeromycetes</taxon>
        <taxon>Diversisporales</taxon>
        <taxon>Gigasporaceae</taxon>
        <taxon>Gigaspora</taxon>
    </lineage>
</organism>
<accession>A0A8H4AJR2</accession>
<dbReference type="Proteomes" id="UP000439903">
    <property type="component" value="Unassembled WGS sequence"/>
</dbReference>
<proteinExistence type="predicted"/>
<comment type="caution">
    <text evidence="1">The sequence shown here is derived from an EMBL/GenBank/DDBJ whole genome shotgun (WGS) entry which is preliminary data.</text>
</comment>
<reference evidence="1 2" key="1">
    <citation type="journal article" date="2019" name="Environ. Microbiol.">
        <title>At the nexus of three kingdoms: the genome of the mycorrhizal fungus Gigaspora margarita provides insights into plant, endobacterial and fungal interactions.</title>
        <authorList>
            <person name="Venice F."/>
            <person name="Ghignone S."/>
            <person name="Salvioli di Fossalunga A."/>
            <person name="Amselem J."/>
            <person name="Novero M."/>
            <person name="Xianan X."/>
            <person name="Sedzielewska Toro K."/>
            <person name="Morin E."/>
            <person name="Lipzen A."/>
            <person name="Grigoriev I.V."/>
            <person name="Henrissat B."/>
            <person name="Martin F.M."/>
            <person name="Bonfante P."/>
        </authorList>
    </citation>
    <scope>NUCLEOTIDE SEQUENCE [LARGE SCALE GENOMIC DNA]</scope>
    <source>
        <strain evidence="1 2">BEG34</strain>
    </source>
</reference>
<dbReference type="AlphaFoldDB" id="A0A8H4AJR2"/>